<sequence>MAAGPDPLAEAQRALAAGLAANADGRPAAASARFRAALRRLEALGDGGPTAGERSTQARRVRARALLGLVMSDFELRADIHEALAMLDEAERDAADARDAGTAVAVLGQRGLLWLRAGDAGRSLADHDAAVARLDLADPVDACCILLNRSTLLLERGEIGRAQADLVQCAERAETIGDGRLAFKARHNLGYAQFLAGDLPRALATMAAAAEDSEGGSEAIPLLDRAQVLLEAGLVTEADETLARAGRIFADQRLALDLAQVEISRSACAVLLRRPDEGRRWAQQARRRLARRGNLPWLARAELAELRAGLELALRDGAGPGVRLRLARRAADLADRTERAGGDRTSARQARLVRAAALASAGRSREARDALAAAGRLTGREPLTLALGWRAVAAQLDFDSGLAAAGRRQVAAGQALLAEHRRQFGSVEAVTAAAVIGERLAAVELRAALRAQDPRAVLEATERGRATFAGPARVRPPADPVLADLLAELRFAVERERALPPDAAAERATQREIVRLRAAARQRSWHLDGELGPPEAPTAEALIAGRAGTEGAVVDVVTLDGAVHAVVVDASGARLHHLAEADEVSRVARRIGADLHALSAAHLPVPMRQVVRGSLDRGLAWADATLLAPLGVDGPMHLAVGGELVTLPWGLLPSRRGLPTSVGTRLGVGAPPRRHAGAFVVAGPGLVDAAQEVEAVARIWGTEALTGTAATARATAAGLAGAGVVHLAAHGRHEPDNPLFSWLRLVDGPLFAHELEGIDLCGSVVVLSACEVGRATVRPGGEVLGLASVLLRLGADAVVAALAPLRDDVAAHLMPTVHRALRTGATASQALAAVDPGDPVPLACFATRP</sequence>
<organism evidence="2 3">
    <name type="scientific">Actinotalea lenta</name>
    <dbReference type="NCBI Taxonomy" id="3064654"/>
    <lineage>
        <taxon>Bacteria</taxon>
        <taxon>Bacillati</taxon>
        <taxon>Actinomycetota</taxon>
        <taxon>Actinomycetes</taxon>
        <taxon>Micrococcales</taxon>
        <taxon>Cellulomonadaceae</taxon>
        <taxon>Actinotalea</taxon>
    </lineage>
</organism>
<dbReference type="RefSeq" id="WP_304599445.1">
    <property type="nucleotide sequence ID" value="NZ_JAUQYP010000001.1"/>
</dbReference>
<keyword evidence="3" id="KW-1185">Reference proteome</keyword>
<name>A0ABT9D4Y0_9CELL</name>
<proteinExistence type="predicted"/>
<dbReference type="SUPFAM" id="SSF48452">
    <property type="entry name" value="TPR-like"/>
    <property type="match status" value="1"/>
</dbReference>
<dbReference type="Gene3D" id="1.25.40.10">
    <property type="entry name" value="Tetratricopeptide repeat domain"/>
    <property type="match status" value="1"/>
</dbReference>
<gene>
    <name evidence="2" type="ORF">Q6348_00820</name>
</gene>
<comment type="caution">
    <text evidence="2">The sequence shown here is derived from an EMBL/GenBank/DDBJ whole genome shotgun (WGS) entry which is preliminary data.</text>
</comment>
<dbReference type="InterPro" id="IPR011990">
    <property type="entry name" value="TPR-like_helical_dom_sf"/>
</dbReference>
<accession>A0ABT9D4Y0</accession>
<evidence type="ECO:0000259" key="1">
    <source>
        <dbReference type="Pfam" id="PF12770"/>
    </source>
</evidence>
<dbReference type="Proteomes" id="UP001232536">
    <property type="component" value="Unassembled WGS sequence"/>
</dbReference>
<evidence type="ECO:0000313" key="3">
    <source>
        <dbReference type="Proteomes" id="UP001232536"/>
    </source>
</evidence>
<reference evidence="2 3" key="1">
    <citation type="submission" date="2023-07" db="EMBL/GenBank/DDBJ databases">
        <title>Description of novel actinomycetes strains, isolated from tidal flat sediment.</title>
        <authorList>
            <person name="Lu C."/>
        </authorList>
    </citation>
    <scope>NUCLEOTIDE SEQUENCE [LARGE SCALE GENOMIC DNA]</scope>
    <source>
        <strain evidence="2 3">SYSU T00b441</strain>
    </source>
</reference>
<dbReference type="InterPro" id="IPR024983">
    <property type="entry name" value="CHAT_dom"/>
</dbReference>
<protein>
    <submittedName>
        <fullName evidence="2">CHAT domain-containing protein</fullName>
    </submittedName>
</protein>
<evidence type="ECO:0000313" key="2">
    <source>
        <dbReference type="EMBL" id="MDO8105738.1"/>
    </source>
</evidence>
<feature type="domain" description="CHAT" evidence="1">
    <location>
        <begin position="666"/>
        <end position="833"/>
    </location>
</feature>
<dbReference type="EMBL" id="JAUQYP010000001">
    <property type="protein sequence ID" value="MDO8105738.1"/>
    <property type="molecule type" value="Genomic_DNA"/>
</dbReference>
<dbReference type="Pfam" id="PF12770">
    <property type="entry name" value="CHAT"/>
    <property type="match status" value="1"/>
</dbReference>